<keyword evidence="1 5" id="KW-0963">Cytoplasm</keyword>
<evidence type="ECO:0000256" key="4">
    <source>
        <dbReference type="ARBA" id="ARBA00022801"/>
    </source>
</evidence>
<dbReference type="HOGENOM" id="CLU_098240_1_1_5"/>
<dbReference type="STRING" id="314260.PB2503_02372"/>
<dbReference type="RefSeq" id="WP_013299526.1">
    <property type="nucleotide sequence ID" value="NC_014414.1"/>
</dbReference>
<dbReference type="CDD" id="cd16964">
    <property type="entry name" value="YqgF"/>
    <property type="match status" value="1"/>
</dbReference>
<dbReference type="HAMAP" id="MF_00651">
    <property type="entry name" value="Nuclease_YqgF"/>
    <property type="match status" value="1"/>
</dbReference>
<organism evidence="7 8">
    <name type="scientific">Parvularcula bermudensis (strain ATCC BAA-594 / HTCC2503 / KCTC 12087)</name>
    <dbReference type="NCBI Taxonomy" id="314260"/>
    <lineage>
        <taxon>Bacteria</taxon>
        <taxon>Pseudomonadati</taxon>
        <taxon>Pseudomonadota</taxon>
        <taxon>Alphaproteobacteria</taxon>
        <taxon>Parvularculales</taxon>
        <taxon>Parvularculaceae</taxon>
        <taxon>Parvularcula</taxon>
    </lineage>
</organism>
<evidence type="ECO:0000256" key="3">
    <source>
        <dbReference type="ARBA" id="ARBA00022722"/>
    </source>
</evidence>
<dbReference type="GO" id="GO:0004519">
    <property type="term" value="F:endonuclease activity"/>
    <property type="evidence" value="ECO:0007669"/>
    <property type="project" value="UniProtKB-KW"/>
</dbReference>
<comment type="subcellular location">
    <subcellularLocation>
        <location evidence="5">Cytoplasm</location>
    </subcellularLocation>
</comment>
<accession>E0TCB9</accession>
<dbReference type="NCBIfam" id="TIGR00250">
    <property type="entry name" value="RNAse_H_YqgF"/>
    <property type="match status" value="1"/>
</dbReference>
<sequence>MDRAFLTAIAAMPKGPLLGLDPGSKTIGVAVSTPERRLATPVTVIRRTKFGKDAEALFALAEARGVVGLIIGVPLNMDGSEGPRAQSARTFGRNLSQRGPLPVAYWDERLSSVAAERALLATDTSRARRAEVIDAHAATHILQGALDRLATNGHSARA</sequence>
<dbReference type="Proteomes" id="UP000001302">
    <property type="component" value="Chromosome"/>
</dbReference>
<dbReference type="GO" id="GO:0000967">
    <property type="term" value="P:rRNA 5'-end processing"/>
    <property type="evidence" value="ECO:0007669"/>
    <property type="project" value="UniProtKB-UniRule"/>
</dbReference>
<evidence type="ECO:0000256" key="1">
    <source>
        <dbReference type="ARBA" id="ARBA00022490"/>
    </source>
</evidence>
<keyword evidence="8" id="KW-1185">Reference proteome</keyword>
<evidence type="ECO:0000256" key="2">
    <source>
        <dbReference type="ARBA" id="ARBA00022517"/>
    </source>
</evidence>
<gene>
    <name evidence="7" type="ordered locus">PB2503_02372</name>
</gene>
<keyword evidence="7" id="KW-0255">Endonuclease</keyword>
<dbReference type="PANTHER" id="PTHR33317:SF4">
    <property type="entry name" value="POLYNUCLEOTIDYL TRANSFERASE, RIBONUCLEASE H-LIKE SUPERFAMILY PROTEIN"/>
    <property type="match status" value="1"/>
</dbReference>
<dbReference type="PANTHER" id="PTHR33317">
    <property type="entry name" value="POLYNUCLEOTIDYL TRANSFERASE, RIBONUCLEASE H-LIKE SUPERFAMILY PROTEIN"/>
    <property type="match status" value="1"/>
</dbReference>
<comment type="function">
    <text evidence="5">Could be a nuclease involved in processing of the 5'-end of pre-16S rRNA.</text>
</comment>
<evidence type="ECO:0000256" key="5">
    <source>
        <dbReference type="HAMAP-Rule" id="MF_00651"/>
    </source>
</evidence>
<feature type="domain" description="YqgF/RNase H-like" evidence="6">
    <location>
        <begin position="15"/>
        <end position="115"/>
    </location>
</feature>
<dbReference type="InterPro" id="IPR037027">
    <property type="entry name" value="YqgF/RNaseH-like_dom_sf"/>
</dbReference>
<name>E0TCB9_PARBH</name>
<dbReference type="InterPro" id="IPR006641">
    <property type="entry name" value="YqgF/RNaseH-like_dom"/>
</dbReference>
<reference evidence="7 8" key="2">
    <citation type="journal article" date="2011" name="J. Bacteriol.">
        <title>Complete genome sequence of strain HTCC2503T of Parvularcula bermudensis, the type species of the order "Parvularculales" in the class Alphaproteobacteria.</title>
        <authorList>
            <person name="Oh H.M."/>
            <person name="Kang I."/>
            <person name="Vergin K.L."/>
            <person name="Kang D."/>
            <person name="Rhee K.H."/>
            <person name="Giovannoni S.J."/>
            <person name="Cho J.C."/>
        </authorList>
    </citation>
    <scope>NUCLEOTIDE SEQUENCE [LARGE SCALE GENOMIC DNA]</scope>
    <source>
        <strain evidence="8">ATCC BAA-594 / HTCC2503 / KCTC 12087</strain>
    </source>
</reference>
<dbReference type="AlphaFoldDB" id="E0TCB9"/>
<dbReference type="InterPro" id="IPR012337">
    <property type="entry name" value="RNaseH-like_sf"/>
</dbReference>
<dbReference type="KEGG" id="pbr:PB2503_02372"/>
<dbReference type="Gene3D" id="3.30.420.140">
    <property type="entry name" value="YqgF/RNase H-like domain"/>
    <property type="match status" value="1"/>
</dbReference>
<dbReference type="SUPFAM" id="SSF53098">
    <property type="entry name" value="Ribonuclease H-like"/>
    <property type="match status" value="1"/>
</dbReference>
<evidence type="ECO:0000313" key="8">
    <source>
        <dbReference type="Proteomes" id="UP000001302"/>
    </source>
</evidence>
<evidence type="ECO:0000313" key="7">
    <source>
        <dbReference type="EMBL" id="ADM08552.1"/>
    </source>
</evidence>
<dbReference type="SMART" id="SM00732">
    <property type="entry name" value="YqgFc"/>
    <property type="match status" value="1"/>
</dbReference>
<dbReference type="Pfam" id="PF03652">
    <property type="entry name" value="RuvX"/>
    <property type="match status" value="1"/>
</dbReference>
<keyword evidence="3 5" id="KW-0540">Nuclease</keyword>
<dbReference type="GO" id="GO:0016788">
    <property type="term" value="F:hydrolase activity, acting on ester bonds"/>
    <property type="evidence" value="ECO:0007669"/>
    <property type="project" value="UniProtKB-UniRule"/>
</dbReference>
<reference evidence="8" key="1">
    <citation type="submission" date="2010-08" db="EMBL/GenBank/DDBJ databases">
        <title>Genome sequence of Parvularcula bermudensis HTCC2503.</title>
        <authorList>
            <person name="Kang D.-M."/>
            <person name="Oh H.-M."/>
            <person name="Cho J.-C."/>
        </authorList>
    </citation>
    <scope>NUCLEOTIDE SEQUENCE [LARGE SCALE GENOMIC DNA]</scope>
    <source>
        <strain evidence="8">ATCC BAA-594 / HTCC2503 / KCTC 12087</strain>
    </source>
</reference>
<dbReference type="GO" id="GO:0005829">
    <property type="term" value="C:cytosol"/>
    <property type="evidence" value="ECO:0007669"/>
    <property type="project" value="TreeGrafter"/>
</dbReference>
<proteinExistence type="inferred from homology"/>
<dbReference type="EMBL" id="CP002156">
    <property type="protein sequence ID" value="ADM08552.1"/>
    <property type="molecule type" value="Genomic_DNA"/>
</dbReference>
<protein>
    <recommendedName>
        <fullName evidence="5">Putative pre-16S rRNA nuclease</fullName>
        <ecNumber evidence="5">3.1.-.-</ecNumber>
    </recommendedName>
</protein>
<evidence type="ECO:0000259" key="6">
    <source>
        <dbReference type="SMART" id="SM00732"/>
    </source>
</evidence>
<dbReference type="OrthoDB" id="9796140at2"/>
<keyword evidence="2 5" id="KW-0690">Ribosome biogenesis</keyword>
<dbReference type="EC" id="3.1.-.-" evidence="5"/>
<comment type="similarity">
    <text evidence="5">Belongs to the YqgF HJR family.</text>
</comment>
<keyword evidence="4 5" id="KW-0378">Hydrolase</keyword>
<dbReference type="InterPro" id="IPR005227">
    <property type="entry name" value="YqgF"/>
</dbReference>
<dbReference type="eggNOG" id="COG0816">
    <property type="taxonomic scope" value="Bacteria"/>
</dbReference>